<dbReference type="RefSeq" id="WP_045807246.1">
    <property type="nucleotide sequence ID" value="NZ_JZCR01000013.1"/>
</dbReference>
<sequence length="120" mass="13627">MKKIRQLTFLQFFGYLALVLGILLEGYALFDRLGSLTSGDDMFGGAVVLALAVAFLHDRPLGRKLFIIGLSTLGFAYFTYVHTHAWLWTILLAIAVAAFLIYLVGIRRDIHRDHSEWLHF</sequence>
<keyword evidence="1" id="KW-0812">Transmembrane</keyword>
<feature type="transmembrane region" description="Helical" evidence="1">
    <location>
        <begin position="65"/>
        <end position="80"/>
    </location>
</feature>
<dbReference type="PATRIC" id="fig|216463.3.peg.307"/>
<evidence type="ECO:0000313" key="3">
    <source>
        <dbReference type="Proteomes" id="UP000033491"/>
    </source>
</evidence>
<gene>
    <name evidence="2" type="ORF">VC81_05960</name>
</gene>
<name>A0A0F3RTI0_9LACO</name>
<dbReference type="STRING" id="216463.VC81_05960"/>
<dbReference type="OrthoDB" id="2323540at2"/>
<evidence type="ECO:0000313" key="2">
    <source>
        <dbReference type="EMBL" id="KJW12909.1"/>
    </source>
</evidence>
<organism evidence="2 3">
    <name type="scientific">Levilactobacillus spicheri</name>
    <dbReference type="NCBI Taxonomy" id="216463"/>
    <lineage>
        <taxon>Bacteria</taxon>
        <taxon>Bacillati</taxon>
        <taxon>Bacillota</taxon>
        <taxon>Bacilli</taxon>
        <taxon>Lactobacillales</taxon>
        <taxon>Lactobacillaceae</taxon>
        <taxon>Levilactobacillus</taxon>
    </lineage>
</organism>
<feature type="transmembrane region" description="Helical" evidence="1">
    <location>
        <begin position="12"/>
        <end position="30"/>
    </location>
</feature>
<protein>
    <recommendedName>
        <fullName evidence="4">Integral membrane protein</fullName>
    </recommendedName>
</protein>
<feature type="transmembrane region" description="Helical" evidence="1">
    <location>
        <begin position="42"/>
        <end position="58"/>
    </location>
</feature>
<reference evidence="2 3" key="1">
    <citation type="submission" date="2015-03" db="EMBL/GenBank/DDBJ databases">
        <authorList>
            <person name="Zheng J."/>
            <person name="Ganezle M."/>
        </authorList>
    </citation>
    <scope>NUCLEOTIDE SEQUENCE [LARGE SCALE GENOMIC DNA]</scope>
    <source>
        <strain evidence="2 3">LP38</strain>
    </source>
</reference>
<comment type="caution">
    <text evidence="2">The sequence shown here is derived from an EMBL/GenBank/DDBJ whole genome shotgun (WGS) entry which is preliminary data.</text>
</comment>
<keyword evidence="1" id="KW-1133">Transmembrane helix</keyword>
<dbReference type="AlphaFoldDB" id="A0A0F3RTI0"/>
<feature type="transmembrane region" description="Helical" evidence="1">
    <location>
        <begin position="86"/>
        <end position="105"/>
    </location>
</feature>
<evidence type="ECO:0000256" key="1">
    <source>
        <dbReference type="SAM" id="Phobius"/>
    </source>
</evidence>
<keyword evidence="1" id="KW-0472">Membrane</keyword>
<proteinExistence type="predicted"/>
<evidence type="ECO:0008006" key="4">
    <source>
        <dbReference type="Google" id="ProtNLM"/>
    </source>
</evidence>
<dbReference type="EMBL" id="JZCR01000013">
    <property type="protein sequence ID" value="KJW12909.1"/>
    <property type="molecule type" value="Genomic_DNA"/>
</dbReference>
<dbReference type="Proteomes" id="UP000033491">
    <property type="component" value="Unassembled WGS sequence"/>
</dbReference>
<accession>A0A0F3RTI0</accession>